<dbReference type="AlphaFoldDB" id="A0A1W1W621"/>
<dbReference type="PANTHER" id="PTHR16301:SF20">
    <property type="entry name" value="IMPACT FAMILY MEMBER YIGZ"/>
    <property type="match status" value="1"/>
</dbReference>
<evidence type="ECO:0000313" key="4">
    <source>
        <dbReference type="Proteomes" id="UP000192660"/>
    </source>
</evidence>
<dbReference type="InterPro" id="IPR020568">
    <property type="entry name" value="Ribosomal_Su5_D2-typ_SF"/>
</dbReference>
<organism evidence="3 4">
    <name type="scientific">Sulfobacillus thermosulfidooxidans (strain DSM 9293 / VKM B-1269 / AT-1)</name>
    <dbReference type="NCBI Taxonomy" id="929705"/>
    <lineage>
        <taxon>Bacteria</taxon>
        <taxon>Bacillati</taxon>
        <taxon>Bacillota</taxon>
        <taxon>Clostridia</taxon>
        <taxon>Eubacteriales</taxon>
        <taxon>Clostridiales Family XVII. Incertae Sedis</taxon>
        <taxon>Sulfobacillus</taxon>
    </lineage>
</organism>
<dbReference type="GO" id="GO:0005737">
    <property type="term" value="C:cytoplasm"/>
    <property type="evidence" value="ECO:0007669"/>
    <property type="project" value="TreeGrafter"/>
</dbReference>
<dbReference type="InterPro" id="IPR036956">
    <property type="entry name" value="Impact_N_sf"/>
</dbReference>
<dbReference type="InterPro" id="IPR001498">
    <property type="entry name" value="Impact_N"/>
</dbReference>
<dbReference type="SUPFAM" id="SSF54211">
    <property type="entry name" value="Ribosomal protein S5 domain 2-like"/>
    <property type="match status" value="1"/>
</dbReference>
<keyword evidence="4" id="KW-1185">Reference proteome</keyword>
<dbReference type="PANTHER" id="PTHR16301">
    <property type="entry name" value="IMPACT-RELATED"/>
    <property type="match status" value="1"/>
</dbReference>
<accession>A0A1W1W621</accession>
<dbReference type="Gene3D" id="3.30.230.30">
    <property type="entry name" value="Impact, N-terminal domain"/>
    <property type="match status" value="1"/>
</dbReference>
<gene>
    <name evidence="3" type="ORF">SAMN00768000_0075</name>
</gene>
<dbReference type="STRING" id="28034.BFX07_08195"/>
<dbReference type="EMBL" id="FWWY01000001">
    <property type="protein sequence ID" value="SMC01741.1"/>
    <property type="molecule type" value="Genomic_DNA"/>
</dbReference>
<evidence type="ECO:0000259" key="2">
    <source>
        <dbReference type="Pfam" id="PF01205"/>
    </source>
</evidence>
<sequence>MNAVIHGDWTEITVRHSRFISRAFYCPSSQTFEQILHHATEHWPKATHYVWAYIIKPGVERMTDDGEPTGTAGPPTLNLLQKRHLIQTAIVTVRYFGGIKLGTGGLVHAYQDAAANALSHAQLGHEEDVMTVILDIPYSEWGRTENFLMTKNISYNVNFQDNVHVECDIPTTTSTSILNTLRNDVAPHLRVHQAQQRTAIVPNII</sequence>
<dbReference type="Pfam" id="PF01205">
    <property type="entry name" value="Impact_N"/>
    <property type="match status" value="1"/>
</dbReference>
<evidence type="ECO:0000256" key="1">
    <source>
        <dbReference type="ARBA" id="ARBA00007665"/>
    </source>
</evidence>
<reference evidence="4" key="1">
    <citation type="submission" date="2017-04" db="EMBL/GenBank/DDBJ databases">
        <authorList>
            <person name="Varghese N."/>
            <person name="Submissions S."/>
        </authorList>
    </citation>
    <scope>NUCLEOTIDE SEQUENCE [LARGE SCALE GENOMIC DNA]</scope>
    <source>
        <strain evidence="4">DSM 9293</strain>
    </source>
</reference>
<dbReference type="InterPro" id="IPR023582">
    <property type="entry name" value="Impact"/>
</dbReference>
<dbReference type="RefSeq" id="WP_051351054.1">
    <property type="nucleotide sequence ID" value="NZ_FWWY01000001.1"/>
</dbReference>
<feature type="domain" description="Impact N-terminal" evidence="2">
    <location>
        <begin position="15"/>
        <end position="118"/>
    </location>
</feature>
<comment type="similarity">
    <text evidence="1">Belongs to the IMPACT family.</text>
</comment>
<evidence type="ECO:0000313" key="3">
    <source>
        <dbReference type="EMBL" id="SMC01741.1"/>
    </source>
</evidence>
<dbReference type="OrthoDB" id="9813771at2"/>
<dbReference type="Proteomes" id="UP000192660">
    <property type="component" value="Unassembled WGS sequence"/>
</dbReference>
<name>A0A1W1W621_SULTA</name>
<dbReference type="GO" id="GO:0006446">
    <property type="term" value="P:regulation of translational initiation"/>
    <property type="evidence" value="ECO:0007669"/>
    <property type="project" value="TreeGrafter"/>
</dbReference>
<protein>
    <submittedName>
        <fullName evidence="3">Uncharacterized protein, YigZ family</fullName>
    </submittedName>
</protein>
<proteinExistence type="inferred from homology"/>